<dbReference type="EMBL" id="PVUF01000003">
    <property type="protein sequence ID" value="PRZ49089.1"/>
    <property type="molecule type" value="Genomic_DNA"/>
</dbReference>
<feature type="region of interest" description="Disordered" evidence="1">
    <location>
        <begin position="1"/>
        <end position="52"/>
    </location>
</feature>
<name>A0A2T1AKF5_TRISK</name>
<evidence type="ECO:0000313" key="2">
    <source>
        <dbReference type="EMBL" id="PRZ49089.1"/>
    </source>
</evidence>
<dbReference type="Proteomes" id="UP000237718">
    <property type="component" value="Unassembled WGS sequence"/>
</dbReference>
<dbReference type="RefSeq" id="WP_165798103.1">
    <property type="nucleotide sequence ID" value="NZ_JBLWXK010000001.1"/>
</dbReference>
<protein>
    <submittedName>
        <fullName evidence="2">Uncharacterized protein</fullName>
    </submittedName>
</protein>
<organism evidence="2 3">
    <name type="scientific">Tritonibacter scottomollicae</name>
    <name type="common">Epibacterium scottomollicae</name>
    <dbReference type="NCBI Taxonomy" id="483013"/>
    <lineage>
        <taxon>Bacteria</taxon>
        <taxon>Pseudomonadati</taxon>
        <taxon>Pseudomonadota</taxon>
        <taxon>Alphaproteobacteria</taxon>
        <taxon>Rhodobacterales</taxon>
        <taxon>Paracoccaceae</taxon>
        <taxon>Tritonibacter</taxon>
    </lineage>
</organism>
<proteinExistence type="predicted"/>
<sequence>MSDNKGTGTPIPIPNEPRITGGTGHVNVGGTVVQGTNIGGGKVQTPDGKIHG</sequence>
<dbReference type="AlphaFoldDB" id="A0A2T1AKF5"/>
<comment type="caution">
    <text evidence="2">The sequence shown here is derived from an EMBL/GenBank/DDBJ whole genome shotgun (WGS) entry which is preliminary data.</text>
</comment>
<evidence type="ECO:0000313" key="3">
    <source>
        <dbReference type="Proteomes" id="UP000237718"/>
    </source>
</evidence>
<accession>A0A2T1AKF5</accession>
<gene>
    <name evidence="2" type="ORF">CLV89_103404</name>
</gene>
<feature type="compositionally biased region" description="Low complexity" evidence="1">
    <location>
        <begin position="25"/>
        <end position="36"/>
    </location>
</feature>
<evidence type="ECO:0000256" key="1">
    <source>
        <dbReference type="SAM" id="MobiDB-lite"/>
    </source>
</evidence>
<reference evidence="2 3" key="1">
    <citation type="submission" date="2018-03" db="EMBL/GenBank/DDBJ databases">
        <title>Genomic Encyclopedia of Archaeal and Bacterial Type Strains, Phase II (KMG-II): from individual species to whole genera.</title>
        <authorList>
            <person name="Goeker M."/>
        </authorList>
    </citation>
    <scope>NUCLEOTIDE SEQUENCE [LARGE SCALE GENOMIC DNA]</scope>
    <source>
        <strain evidence="2 3">DSM 25328</strain>
    </source>
</reference>